<dbReference type="AlphaFoldDB" id="A0A919TL54"/>
<organism evidence="4 5">
    <name type="scientific">Actinoplanes siamensis</name>
    <dbReference type="NCBI Taxonomy" id="1223317"/>
    <lineage>
        <taxon>Bacteria</taxon>
        <taxon>Bacillati</taxon>
        <taxon>Actinomycetota</taxon>
        <taxon>Actinomycetes</taxon>
        <taxon>Micromonosporales</taxon>
        <taxon>Micromonosporaceae</taxon>
        <taxon>Actinoplanes</taxon>
    </lineage>
</organism>
<name>A0A919TL54_9ACTN</name>
<keyword evidence="2" id="KW-1133">Transmembrane helix</keyword>
<protein>
    <recommendedName>
        <fullName evidence="3">DUF3152 domain-containing protein</fullName>
    </recommendedName>
</protein>
<feature type="compositionally biased region" description="Low complexity" evidence="1">
    <location>
        <begin position="58"/>
        <end position="117"/>
    </location>
</feature>
<evidence type="ECO:0000313" key="5">
    <source>
        <dbReference type="Proteomes" id="UP000629619"/>
    </source>
</evidence>
<dbReference type="Proteomes" id="UP000629619">
    <property type="component" value="Unassembled WGS sequence"/>
</dbReference>
<dbReference type="EMBL" id="BOMW01000034">
    <property type="protein sequence ID" value="GIF06292.1"/>
    <property type="molecule type" value="Genomic_DNA"/>
</dbReference>
<proteinExistence type="predicted"/>
<keyword evidence="2" id="KW-0812">Transmembrane</keyword>
<accession>A0A919TL54</accession>
<feature type="compositionally biased region" description="Low complexity" evidence="1">
    <location>
        <begin position="218"/>
        <end position="233"/>
    </location>
</feature>
<keyword evidence="2" id="KW-0472">Membrane</keyword>
<feature type="compositionally biased region" description="Basic and acidic residues" evidence="1">
    <location>
        <begin position="182"/>
        <end position="191"/>
    </location>
</feature>
<feature type="compositionally biased region" description="Low complexity" evidence="1">
    <location>
        <begin position="134"/>
        <end position="153"/>
    </location>
</feature>
<feature type="compositionally biased region" description="Basic and acidic residues" evidence="1">
    <location>
        <begin position="470"/>
        <end position="491"/>
    </location>
</feature>
<feature type="compositionally biased region" description="Low complexity" evidence="1">
    <location>
        <begin position="311"/>
        <end position="320"/>
    </location>
</feature>
<evidence type="ECO:0000259" key="3">
    <source>
        <dbReference type="Pfam" id="PF11350"/>
    </source>
</evidence>
<evidence type="ECO:0000313" key="4">
    <source>
        <dbReference type="EMBL" id="GIF06292.1"/>
    </source>
</evidence>
<evidence type="ECO:0000256" key="1">
    <source>
        <dbReference type="SAM" id="MobiDB-lite"/>
    </source>
</evidence>
<comment type="caution">
    <text evidence="4">The sequence shown here is derived from an EMBL/GenBank/DDBJ whole genome shotgun (WGS) entry which is preliminary data.</text>
</comment>
<sequence>MANATNASPEPVAGPDSPGRRTRNEPSRAKSTSAATAAPAKGVITARTGAAKKPARPRPAAAEAAKPSARSRPAAVEAAKPPARSRPAAAEAAKPSARSRPAAAEAAKPSARSRPAAVEPAKPPARSTPTQPVATPSTAKPAATGASKAKPAADPVPGTAARSGPTTPGGRHRRAAEPLEPVGRHRAEQQPHHAQPQPSGPPVDPETGLPPGMTRGILELAAERLAAARAAARSGDDGQPEAVEPEPEPTPAGRQGQPEPEPATEQPAQADPAAADVQPGRSTRRRPVARSASPIDALPAARAARREAETTETTALAYPAPAGPTPLSHAGPAAPTADPDPGLAPTADPDPAPDAPAGRTGTSAYPGLDEDEITRPIRPHDTAELPRILAEPEHEDAAWFWSTTDHPPAGLPESLRLPVGIPEGLWHPAEHEPPQDDRPTREQPVLTRPAHEQPVLTSPAHQPPALDQPGDDHQSRAEAAEPRPETTDPVVETDRSLAEDAGGHTGIRARLTPSGRKLLRRRRRVTFLAYLLIVFLILMVGHELRDPQRPTAVEHEAAPRVEQPHQPPRLTPEQEKREQVGSVRGVLPTAAEASGRAGDFRYARTRGPVLGRSGRMHRFKVAVEETVGDVDPDDFSAMLDRTLGDERSWIGSGDLRLRRVPESSGDAEFTVFLASPATSEKMCAEGGLHTEGYTSCRVPGQVIINAERWAAAVPDYGDDLDAYRQYTINHEIGHQLGHGHESCPGRRRPAPVMLQQTYGLDGCTRNPWPYLDGKRYSGEARR</sequence>
<feature type="compositionally biased region" description="Low complexity" evidence="1">
    <location>
        <begin position="263"/>
        <end position="279"/>
    </location>
</feature>
<keyword evidence="5" id="KW-1185">Reference proteome</keyword>
<reference evidence="4" key="1">
    <citation type="submission" date="2021-01" db="EMBL/GenBank/DDBJ databases">
        <title>Whole genome shotgun sequence of Actinoplanes siamensis NBRC 109076.</title>
        <authorList>
            <person name="Komaki H."/>
            <person name="Tamura T."/>
        </authorList>
    </citation>
    <scope>NUCLEOTIDE SEQUENCE</scope>
    <source>
        <strain evidence="4">NBRC 109076</strain>
    </source>
</reference>
<gene>
    <name evidence="4" type="ORF">Asi03nite_38300</name>
</gene>
<dbReference type="InterPro" id="IPR022603">
    <property type="entry name" value="DUF3152"/>
</dbReference>
<feature type="compositionally biased region" description="Basic and acidic residues" evidence="1">
    <location>
        <begin position="549"/>
        <end position="563"/>
    </location>
</feature>
<dbReference type="Pfam" id="PF11350">
    <property type="entry name" value="DUF3152"/>
    <property type="match status" value="1"/>
</dbReference>
<feature type="region of interest" description="Disordered" evidence="1">
    <location>
        <begin position="549"/>
        <end position="582"/>
    </location>
</feature>
<feature type="compositionally biased region" description="Low complexity" evidence="1">
    <location>
        <begin position="330"/>
        <end position="347"/>
    </location>
</feature>
<feature type="domain" description="DUF3152" evidence="3">
    <location>
        <begin position="597"/>
        <end position="761"/>
    </location>
</feature>
<feature type="compositionally biased region" description="Low complexity" evidence="1">
    <location>
        <begin position="29"/>
        <end position="41"/>
    </location>
</feature>
<dbReference type="SUPFAM" id="SSF55486">
    <property type="entry name" value="Metalloproteases ('zincins'), catalytic domain"/>
    <property type="match status" value="1"/>
</dbReference>
<dbReference type="RefSeq" id="WP_239102773.1">
    <property type="nucleotide sequence ID" value="NZ_BOMW01000034.1"/>
</dbReference>
<evidence type="ECO:0000256" key="2">
    <source>
        <dbReference type="SAM" id="Phobius"/>
    </source>
</evidence>
<feature type="compositionally biased region" description="Basic and acidic residues" evidence="1">
    <location>
        <begin position="18"/>
        <end position="28"/>
    </location>
</feature>
<feature type="compositionally biased region" description="Basic and acidic residues" evidence="1">
    <location>
        <begin position="428"/>
        <end position="441"/>
    </location>
</feature>
<feature type="region of interest" description="Disordered" evidence="1">
    <location>
        <begin position="411"/>
        <end position="491"/>
    </location>
</feature>
<feature type="region of interest" description="Disordered" evidence="1">
    <location>
        <begin position="1"/>
        <end position="377"/>
    </location>
</feature>
<feature type="transmembrane region" description="Helical" evidence="2">
    <location>
        <begin position="525"/>
        <end position="542"/>
    </location>
</feature>